<proteinExistence type="predicted"/>
<evidence type="ECO:0000259" key="2">
    <source>
        <dbReference type="Pfam" id="PF19347"/>
    </source>
</evidence>
<dbReference type="GO" id="GO:0016887">
    <property type="term" value="F:ATP hydrolysis activity"/>
    <property type="evidence" value="ECO:0007669"/>
    <property type="project" value="InterPro"/>
</dbReference>
<protein>
    <submittedName>
        <fullName evidence="3">Uncharacterized protein</fullName>
    </submittedName>
</protein>
<evidence type="ECO:0000259" key="1">
    <source>
        <dbReference type="Pfam" id="PF00004"/>
    </source>
</evidence>
<dbReference type="AlphaFoldDB" id="A0A6J4TM06"/>
<accession>A0A6J4TM06</accession>
<sequence length="383" mass="41620">MPTRVHNSQTSLTCAREERLLLRELGLPVSIAACDASEHWAHDGCAALFLGGLQRRGLTFVHRRQVPRVKAQIGGLQTLGAVELSWAGEKAHDVVLTLPGGELALLVSHDGTCEIVVAAGSAEQARRAAKALAGRLRREPRVDRRVPVHFWTSAGRGIEMRRRRIESPKWKRVAGNYPAPVRTAVERLVAAREPGAGALLLWHGAPGTGKTHALRALVRSWQPWCSAHYVTDPERFLAGTSYLMEVAAARAGEDEPDWRLIVLEDAGELMSASARSETGQGLSRVLNLTDGMLGQGVKCVLLVTTNEPLGRLHPAVHRPGRCWASVAFEPFSAPEATAWLAARGVEREVLRPMTLAELYEVADGREPERPRGVAFGFAGARGD</sequence>
<dbReference type="InterPro" id="IPR045969">
    <property type="entry name" value="DUF5925"/>
</dbReference>
<organism evidence="3">
    <name type="scientific">uncultured Solirubrobacteraceae bacterium</name>
    <dbReference type="NCBI Taxonomy" id="1162706"/>
    <lineage>
        <taxon>Bacteria</taxon>
        <taxon>Bacillati</taxon>
        <taxon>Actinomycetota</taxon>
        <taxon>Thermoleophilia</taxon>
        <taxon>Solirubrobacterales</taxon>
        <taxon>Solirubrobacteraceae</taxon>
        <taxon>environmental samples</taxon>
    </lineage>
</organism>
<dbReference type="EMBL" id="CADCVQ010000157">
    <property type="protein sequence ID" value="CAA9526975.1"/>
    <property type="molecule type" value="Genomic_DNA"/>
</dbReference>
<feature type="domain" description="ATPase AAA-type core" evidence="1">
    <location>
        <begin position="201"/>
        <end position="327"/>
    </location>
</feature>
<dbReference type="GO" id="GO:0005524">
    <property type="term" value="F:ATP binding"/>
    <property type="evidence" value="ECO:0007669"/>
    <property type="project" value="InterPro"/>
</dbReference>
<dbReference type="Pfam" id="PF00004">
    <property type="entry name" value="AAA"/>
    <property type="match status" value="1"/>
</dbReference>
<feature type="domain" description="DUF5925" evidence="2">
    <location>
        <begin position="41"/>
        <end position="189"/>
    </location>
</feature>
<dbReference type="Gene3D" id="3.40.50.300">
    <property type="entry name" value="P-loop containing nucleotide triphosphate hydrolases"/>
    <property type="match status" value="1"/>
</dbReference>
<dbReference type="SUPFAM" id="SSF52540">
    <property type="entry name" value="P-loop containing nucleoside triphosphate hydrolases"/>
    <property type="match status" value="1"/>
</dbReference>
<reference evidence="3" key="1">
    <citation type="submission" date="2020-02" db="EMBL/GenBank/DDBJ databases">
        <authorList>
            <person name="Meier V. D."/>
        </authorList>
    </citation>
    <scope>NUCLEOTIDE SEQUENCE</scope>
    <source>
        <strain evidence="3">AVDCRST_MAG67</strain>
    </source>
</reference>
<gene>
    <name evidence="3" type="ORF">AVDCRST_MAG67-3754</name>
</gene>
<dbReference type="InterPro" id="IPR003959">
    <property type="entry name" value="ATPase_AAA_core"/>
</dbReference>
<dbReference type="InterPro" id="IPR027417">
    <property type="entry name" value="P-loop_NTPase"/>
</dbReference>
<evidence type="ECO:0000313" key="3">
    <source>
        <dbReference type="EMBL" id="CAA9526975.1"/>
    </source>
</evidence>
<dbReference type="Pfam" id="PF19347">
    <property type="entry name" value="DUF5925"/>
    <property type="match status" value="1"/>
</dbReference>
<name>A0A6J4TM06_9ACTN</name>